<evidence type="ECO:0000256" key="6">
    <source>
        <dbReference type="RuleBase" id="RU003704"/>
    </source>
</evidence>
<dbReference type="PROSITE" id="PS00584">
    <property type="entry name" value="PFKB_KINASES_2"/>
    <property type="match status" value="1"/>
</dbReference>
<evidence type="ECO:0000256" key="4">
    <source>
        <dbReference type="ARBA" id="ARBA00022777"/>
    </source>
</evidence>
<dbReference type="GO" id="GO:0005524">
    <property type="term" value="F:ATP binding"/>
    <property type="evidence" value="ECO:0007669"/>
    <property type="project" value="UniProtKB-KW"/>
</dbReference>
<dbReference type="RefSeq" id="WP_246518626.1">
    <property type="nucleotide sequence ID" value="NZ_BAABIX010000064.1"/>
</dbReference>
<dbReference type="PRINTS" id="PR00990">
    <property type="entry name" value="RIBOKINASE"/>
</dbReference>
<dbReference type="GO" id="GO:0008865">
    <property type="term" value="F:fructokinase activity"/>
    <property type="evidence" value="ECO:0007669"/>
    <property type="project" value="UniProtKB-EC"/>
</dbReference>
<evidence type="ECO:0000256" key="1">
    <source>
        <dbReference type="ARBA" id="ARBA00010688"/>
    </source>
</evidence>
<accession>A0A840P7N4</accession>
<evidence type="ECO:0000256" key="2">
    <source>
        <dbReference type="ARBA" id="ARBA00022679"/>
    </source>
</evidence>
<dbReference type="InterPro" id="IPR002139">
    <property type="entry name" value="Ribo/fructo_kinase"/>
</dbReference>
<evidence type="ECO:0000313" key="9">
    <source>
        <dbReference type="Proteomes" id="UP000578449"/>
    </source>
</evidence>
<protein>
    <submittedName>
        <fullName evidence="8">Fructokinase</fullName>
        <ecNumber evidence="8">2.7.1.4</ecNumber>
    </submittedName>
</protein>
<comment type="caution">
    <text evidence="8">The sequence shown here is derived from an EMBL/GenBank/DDBJ whole genome shotgun (WGS) entry which is preliminary data.</text>
</comment>
<dbReference type="PANTHER" id="PTHR43085">
    <property type="entry name" value="HEXOKINASE FAMILY MEMBER"/>
    <property type="match status" value="1"/>
</dbReference>
<dbReference type="AlphaFoldDB" id="A0A840P7N4"/>
<evidence type="ECO:0000256" key="3">
    <source>
        <dbReference type="ARBA" id="ARBA00022741"/>
    </source>
</evidence>
<sequence length="315" mass="32629">MTEVAVLGECVADAFAEGRPEDGELTLRLLPGGGPANTAVALARLGTRTRFLGRLSRDVFGEVFRAHLRASGVDLSDCVTASEPSTLAVAALDGDGRADYTFHAEGTADWAWSAAELHRLRLDGVSCLHTGSLALVRPPGGRLVEEFLGRAARSATISIDPNVRPALVDPATYRTALPRWCAVADLIKLSADDLAHVWPGRPLAASCDALHEAGAALVVVTLGEGGALVSQRGRRAEVPAVVTQVVDTVGAGDSFTAGFLHRLGRDGHLGGRLDDVQFGVVVDAASFGAAVAARTCAVVGANPPWATDFAGAPMI</sequence>
<proteinExistence type="inferred from homology"/>
<keyword evidence="5" id="KW-0067">ATP-binding</keyword>
<dbReference type="Pfam" id="PF00294">
    <property type="entry name" value="PfkB"/>
    <property type="match status" value="1"/>
</dbReference>
<dbReference type="CDD" id="cd01167">
    <property type="entry name" value="bac_FRK"/>
    <property type="match status" value="1"/>
</dbReference>
<dbReference type="EC" id="2.7.1.4" evidence="8"/>
<keyword evidence="3" id="KW-0547">Nucleotide-binding</keyword>
<reference evidence="8 9" key="1">
    <citation type="submission" date="2020-08" db="EMBL/GenBank/DDBJ databases">
        <title>Genomic Encyclopedia of Type Strains, Phase IV (KMG-IV): sequencing the most valuable type-strain genomes for metagenomic binning, comparative biology and taxonomic classification.</title>
        <authorList>
            <person name="Goeker M."/>
        </authorList>
    </citation>
    <scope>NUCLEOTIDE SEQUENCE [LARGE SCALE GENOMIC DNA]</scope>
    <source>
        <strain evidence="8 9">DSM 45615</strain>
    </source>
</reference>
<keyword evidence="4 6" id="KW-0418">Kinase</keyword>
<evidence type="ECO:0000259" key="7">
    <source>
        <dbReference type="Pfam" id="PF00294"/>
    </source>
</evidence>
<evidence type="ECO:0000256" key="5">
    <source>
        <dbReference type="ARBA" id="ARBA00022840"/>
    </source>
</evidence>
<dbReference type="InterPro" id="IPR029056">
    <property type="entry name" value="Ribokinase-like"/>
</dbReference>
<keyword evidence="2 6" id="KW-0808">Transferase</keyword>
<feature type="domain" description="Carbohydrate kinase PfkB" evidence="7">
    <location>
        <begin position="1"/>
        <end position="305"/>
    </location>
</feature>
<dbReference type="EMBL" id="JACHGN010000011">
    <property type="protein sequence ID" value="MBB5135678.1"/>
    <property type="molecule type" value="Genomic_DNA"/>
</dbReference>
<dbReference type="InterPro" id="IPR002173">
    <property type="entry name" value="Carboh/pur_kinase_PfkB_CS"/>
</dbReference>
<comment type="similarity">
    <text evidence="1 6">Belongs to the carbohydrate kinase PfkB family.</text>
</comment>
<dbReference type="SUPFAM" id="SSF53613">
    <property type="entry name" value="Ribokinase-like"/>
    <property type="match status" value="1"/>
</dbReference>
<evidence type="ECO:0000313" key="8">
    <source>
        <dbReference type="EMBL" id="MBB5135678.1"/>
    </source>
</evidence>
<organism evidence="8 9">
    <name type="scientific">Thermocatellispora tengchongensis</name>
    <dbReference type="NCBI Taxonomy" id="1073253"/>
    <lineage>
        <taxon>Bacteria</taxon>
        <taxon>Bacillati</taxon>
        <taxon>Actinomycetota</taxon>
        <taxon>Actinomycetes</taxon>
        <taxon>Streptosporangiales</taxon>
        <taxon>Streptosporangiaceae</taxon>
        <taxon>Thermocatellispora</taxon>
    </lineage>
</organism>
<dbReference type="Gene3D" id="3.40.1190.20">
    <property type="match status" value="1"/>
</dbReference>
<dbReference type="PANTHER" id="PTHR43085:SF1">
    <property type="entry name" value="PSEUDOURIDINE KINASE-RELATED"/>
    <property type="match status" value="1"/>
</dbReference>
<name>A0A840P7N4_9ACTN</name>
<dbReference type="InterPro" id="IPR050306">
    <property type="entry name" value="PfkB_Carbo_kinase"/>
</dbReference>
<gene>
    <name evidence="8" type="ORF">HNP84_005422</name>
</gene>
<dbReference type="InterPro" id="IPR011611">
    <property type="entry name" value="PfkB_dom"/>
</dbReference>
<dbReference type="GO" id="GO:0006000">
    <property type="term" value="P:fructose metabolic process"/>
    <property type="evidence" value="ECO:0007669"/>
    <property type="project" value="UniProtKB-ARBA"/>
</dbReference>
<keyword evidence="9" id="KW-1185">Reference proteome</keyword>
<dbReference type="Proteomes" id="UP000578449">
    <property type="component" value="Unassembled WGS sequence"/>
</dbReference>